<dbReference type="RefSeq" id="WP_190761768.1">
    <property type="nucleotide sequence ID" value="NZ_JACXLD010000001.1"/>
</dbReference>
<gene>
    <name evidence="2" type="ORF">IB286_00830</name>
</gene>
<accession>A0A927C0Q9</accession>
<keyword evidence="3" id="KW-1185">Reference proteome</keyword>
<dbReference type="AlphaFoldDB" id="A0A927C0Q9"/>
<reference evidence="2" key="1">
    <citation type="submission" date="2020-09" db="EMBL/GenBank/DDBJ databases">
        <authorList>
            <person name="Yoon J.-W."/>
        </authorList>
    </citation>
    <scope>NUCLEOTIDE SEQUENCE</scope>
    <source>
        <strain evidence="2">KMU-158</strain>
    </source>
</reference>
<sequence length="190" mass="21354">MSSTIIDGVDYGPLFGLLGMWRGDRGIDKAPEPDGEDVSPFYETVFFEACGDVDNAETQVLAVVRYHQVVHRKSNDKVFHNESGYWSWDKDSDLIMQSFSIPRGVSVVAGGKAHIDDKGRTVIEVSAKKGDDEWGIVEAPFMRDNASSRSFQKKIILDGDSMIYNEATLLDIYGREYNHTDANRLQRDPQ</sequence>
<dbReference type="Pfam" id="PF08768">
    <property type="entry name" value="THAP4_heme-bd"/>
    <property type="match status" value="1"/>
</dbReference>
<protein>
    <submittedName>
        <fullName evidence="2">FABP family protein</fullName>
    </submittedName>
</protein>
<evidence type="ECO:0000313" key="3">
    <source>
        <dbReference type="Proteomes" id="UP000610558"/>
    </source>
</evidence>
<evidence type="ECO:0000259" key="1">
    <source>
        <dbReference type="Pfam" id="PF08768"/>
    </source>
</evidence>
<organism evidence="2 3">
    <name type="scientific">Spongiibacter pelagi</name>
    <dbReference type="NCBI Taxonomy" id="2760804"/>
    <lineage>
        <taxon>Bacteria</taxon>
        <taxon>Pseudomonadati</taxon>
        <taxon>Pseudomonadota</taxon>
        <taxon>Gammaproteobacteria</taxon>
        <taxon>Cellvibrionales</taxon>
        <taxon>Spongiibacteraceae</taxon>
        <taxon>Spongiibacter</taxon>
    </lineage>
</organism>
<name>A0A927C0Q9_9GAMM</name>
<feature type="domain" description="THAP4-like heme-binding" evidence="1">
    <location>
        <begin position="11"/>
        <end position="187"/>
    </location>
</feature>
<proteinExistence type="predicted"/>
<dbReference type="SUPFAM" id="SSF50814">
    <property type="entry name" value="Lipocalins"/>
    <property type="match status" value="1"/>
</dbReference>
<comment type="caution">
    <text evidence="2">The sequence shown here is derived from an EMBL/GenBank/DDBJ whole genome shotgun (WGS) entry which is preliminary data.</text>
</comment>
<dbReference type="EMBL" id="JACXLD010000001">
    <property type="protein sequence ID" value="MBD2857531.1"/>
    <property type="molecule type" value="Genomic_DNA"/>
</dbReference>
<dbReference type="InterPro" id="IPR012674">
    <property type="entry name" value="Calycin"/>
</dbReference>
<dbReference type="InterPro" id="IPR014878">
    <property type="entry name" value="THAP4-like_heme-bd"/>
</dbReference>
<evidence type="ECO:0000313" key="2">
    <source>
        <dbReference type="EMBL" id="MBD2857531.1"/>
    </source>
</evidence>
<dbReference type="Proteomes" id="UP000610558">
    <property type="component" value="Unassembled WGS sequence"/>
</dbReference>
<dbReference type="Gene3D" id="2.40.128.20">
    <property type="match status" value="1"/>
</dbReference>